<evidence type="ECO:0000313" key="3">
    <source>
        <dbReference type="Proteomes" id="UP001259572"/>
    </source>
</evidence>
<keyword evidence="1" id="KW-0812">Transmembrane</keyword>
<feature type="transmembrane region" description="Helical" evidence="1">
    <location>
        <begin position="75"/>
        <end position="95"/>
    </location>
</feature>
<feature type="transmembrane region" description="Helical" evidence="1">
    <location>
        <begin position="6"/>
        <end position="23"/>
    </location>
</feature>
<organism evidence="2 3">
    <name type="scientific">Sphingosinicella rhizophila</name>
    <dbReference type="NCBI Taxonomy" id="3050082"/>
    <lineage>
        <taxon>Bacteria</taxon>
        <taxon>Pseudomonadati</taxon>
        <taxon>Pseudomonadota</taxon>
        <taxon>Alphaproteobacteria</taxon>
        <taxon>Sphingomonadales</taxon>
        <taxon>Sphingosinicellaceae</taxon>
        <taxon>Sphingosinicella</taxon>
    </lineage>
</organism>
<comment type="caution">
    <text evidence="2">The sequence shown here is derived from an EMBL/GenBank/DDBJ whole genome shotgun (WGS) entry which is preliminary data.</text>
</comment>
<keyword evidence="1" id="KW-0472">Membrane</keyword>
<gene>
    <name evidence="2" type="ORF">RQX22_14980</name>
</gene>
<dbReference type="EMBL" id="JAVUPU010000008">
    <property type="protein sequence ID" value="MDT9600263.1"/>
    <property type="molecule type" value="Genomic_DNA"/>
</dbReference>
<reference evidence="2 3" key="1">
    <citation type="submission" date="2023-05" db="EMBL/GenBank/DDBJ databases">
        <authorList>
            <person name="Guo Y."/>
        </authorList>
    </citation>
    <scope>NUCLEOTIDE SEQUENCE [LARGE SCALE GENOMIC DNA]</scope>
    <source>
        <strain evidence="2 3">GR2756</strain>
    </source>
</reference>
<proteinExistence type="predicted"/>
<dbReference type="RefSeq" id="WP_315727363.1">
    <property type="nucleotide sequence ID" value="NZ_JAVUPU010000008.1"/>
</dbReference>
<accession>A0ABU3QA51</accession>
<keyword evidence="1" id="KW-1133">Transmembrane helix</keyword>
<sequence>MDHWTIFALISVAGLMLGVAWPFPSISSDPVARVSRMSWFKTAWLAEIGLFVAWIGQVFYLLSNPALAMSGAGDMLRWGLGFLAGLAAILAFPYVAFRWRSGQGRPLMALAVLCSLYLAAFITRY</sequence>
<feature type="transmembrane region" description="Helical" evidence="1">
    <location>
        <begin position="107"/>
        <end position="123"/>
    </location>
</feature>
<evidence type="ECO:0000256" key="1">
    <source>
        <dbReference type="SAM" id="Phobius"/>
    </source>
</evidence>
<feature type="transmembrane region" description="Helical" evidence="1">
    <location>
        <begin position="44"/>
        <end position="63"/>
    </location>
</feature>
<evidence type="ECO:0000313" key="2">
    <source>
        <dbReference type="EMBL" id="MDT9600263.1"/>
    </source>
</evidence>
<keyword evidence="3" id="KW-1185">Reference proteome</keyword>
<name>A0ABU3QA51_9SPHN</name>
<protein>
    <submittedName>
        <fullName evidence="2">Uncharacterized protein</fullName>
    </submittedName>
</protein>
<dbReference type="Proteomes" id="UP001259572">
    <property type="component" value="Unassembled WGS sequence"/>
</dbReference>